<dbReference type="GO" id="GO:0005524">
    <property type="term" value="F:ATP binding"/>
    <property type="evidence" value="ECO:0007669"/>
    <property type="project" value="UniProtKB-KW"/>
</dbReference>
<dbReference type="PIRSF" id="PIRSF000538">
    <property type="entry name" value="GlpK"/>
    <property type="match status" value="1"/>
</dbReference>
<dbReference type="GO" id="GO:0004370">
    <property type="term" value="F:glycerol kinase activity"/>
    <property type="evidence" value="ECO:0007669"/>
    <property type="project" value="TreeGrafter"/>
</dbReference>
<evidence type="ECO:0000256" key="4">
    <source>
        <dbReference type="ARBA" id="ARBA00022777"/>
    </source>
</evidence>
<evidence type="ECO:0000259" key="9">
    <source>
        <dbReference type="Pfam" id="PF02782"/>
    </source>
</evidence>
<keyword evidence="7" id="KW-0684">Rhamnose metabolism</keyword>
<gene>
    <name evidence="10" type="ORF">IAB37_07215</name>
</gene>
<dbReference type="CDD" id="cd07771">
    <property type="entry name" value="ASKHA_NBD_FGGY_RhaB-like"/>
    <property type="match status" value="1"/>
</dbReference>
<dbReference type="Proteomes" id="UP000824241">
    <property type="component" value="Unassembled WGS sequence"/>
</dbReference>
<comment type="similarity">
    <text evidence="1">Belongs to the FGGY kinase family.</text>
</comment>
<evidence type="ECO:0000256" key="3">
    <source>
        <dbReference type="ARBA" id="ARBA00022741"/>
    </source>
</evidence>
<dbReference type="AlphaFoldDB" id="A0A9D1J5S1"/>
<dbReference type="Gene3D" id="3.30.420.40">
    <property type="match status" value="2"/>
</dbReference>
<evidence type="ECO:0000256" key="2">
    <source>
        <dbReference type="ARBA" id="ARBA00022679"/>
    </source>
</evidence>
<dbReference type="InterPro" id="IPR018485">
    <property type="entry name" value="FGGY_C"/>
</dbReference>
<dbReference type="InterPro" id="IPR000577">
    <property type="entry name" value="Carb_kinase_FGGY"/>
</dbReference>
<dbReference type="GO" id="GO:0005829">
    <property type="term" value="C:cytosol"/>
    <property type="evidence" value="ECO:0007669"/>
    <property type="project" value="TreeGrafter"/>
</dbReference>
<dbReference type="SUPFAM" id="SSF53067">
    <property type="entry name" value="Actin-like ATPase domain"/>
    <property type="match status" value="2"/>
</dbReference>
<dbReference type="GO" id="GO:0019301">
    <property type="term" value="P:rhamnose catabolic process"/>
    <property type="evidence" value="ECO:0007669"/>
    <property type="project" value="InterPro"/>
</dbReference>
<dbReference type="InterPro" id="IPR043129">
    <property type="entry name" value="ATPase_NBD"/>
</dbReference>
<protein>
    <submittedName>
        <fullName evidence="10">Rhamnulokinase</fullName>
    </submittedName>
</protein>
<reference evidence="10" key="1">
    <citation type="submission" date="2020-10" db="EMBL/GenBank/DDBJ databases">
        <authorList>
            <person name="Gilroy R."/>
        </authorList>
    </citation>
    <scope>NUCLEOTIDE SEQUENCE</scope>
    <source>
        <strain evidence="10">CHK189-12415</strain>
    </source>
</reference>
<evidence type="ECO:0000256" key="6">
    <source>
        <dbReference type="ARBA" id="ARBA00023157"/>
    </source>
</evidence>
<dbReference type="InterPro" id="IPR013449">
    <property type="entry name" value="Rhamnulokinase"/>
</dbReference>
<evidence type="ECO:0000256" key="7">
    <source>
        <dbReference type="ARBA" id="ARBA00023308"/>
    </source>
</evidence>
<dbReference type="EMBL" id="DVHA01000231">
    <property type="protein sequence ID" value="HIR61344.1"/>
    <property type="molecule type" value="Genomic_DNA"/>
</dbReference>
<dbReference type="GO" id="GO:0006071">
    <property type="term" value="P:glycerol metabolic process"/>
    <property type="evidence" value="ECO:0007669"/>
    <property type="project" value="TreeGrafter"/>
</dbReference>
<dbReference type="InterPro" id="IPR018484">
    <property type="entry name" value="FGGY_N"/>
</dbReference>
<dbReference type="PANTHER" id="PTHR10196:SF93">
    <property type="entry name" value="L-RHAMNULOKINASE"/>
    <property type="match status" value="1"/>
</dbReference>
<reference evidence="10" key="2">
    <citation type="journal article" date="2021" name="PeerJ">
        <title>Extensive microbial diversity within the chicken gut microbiome revealed by metagenomics and culture.</title>
        <authorList>
            <person name="Gilroy R."/>
            <person name="Ravi A."/>
            <person name="Getino M."/>
            <person name="Pursley I."/>
            <person name="Horton D.L."/>
            <person name="Alikhan N.F."/>
            <person name="Baker D."/>
            <person name="Gharbi K."/>
            <person name="Hall N."/>
            <person name="Watson M."/>
            <person name="Adriaenssens E.M."/>
            <person name="Foster-Nyarko E."/>
            <person name="Jarju S."/>
            <person name="Secka A."/>
            <person name="Antonio M."/>
            <person name="Oren A."/>
            <person name="Chaudhuri R.R."/>
            <person name="La Ragione R."/>
            <person name="Hildebrand F."/>
            <person name="Pallen M.J."/>
        </authorList>
    </citation>
    <scope>NUCLEOTIDE SEQUENCE</scope>
    <source>
        <strain evidence="10">CHK189-12415</strain>
    </source>
</reference>
<dbReference type="Pfam" id="PF00370">
    <property type="entry name" value="FGGY_N"/>
    <property type="match status" value="1"/>
</dbReference>
<evidence type="ECO:0000259" key="8">
    <source>
        <dbReference type="Pfam" id="PF00370"/>
    </source>
</evidence>
<feature type="domain" description="Carbohydrate kinase FGGY N-terminal" evidence="8">
    <location>
        <begin position="24"/>
        <end position="226"/>
    </location>
</feature>
<evidence type="ECO:0000313" key="11">
    <source>
        <dbReference type="Proteomes" id="UP000824241"/>
    </source>
</evidence>
<evidence type="ECO:0000256" key="5">
    <source>
        <dbReference type="ARBA" id="ARBA00022840"/>
    </source>
</evidence>
<keyword evidence="4" id="KW-0418">Kinase</keyword>
<dbReference type="PANTHER" id="PTHR10196">
    <property type="entry name" value="SUGAR KINASE"/>
    <property type="match status" value="1"/>
</dbReference>
<comment type="caution">
    <text evidence="10">The sequence shown here is derived from an EMBL/GenBank/DDBJ whole genome shotgun (WGS) entry which is preliminary data.</text>
</comment>
<evidence type="ECO:0000256" key="1">
    <source>
        <dbReference type="ARBA" id="ARBA00009156"/>
    </source>
</evidence>
<accession>A0A9D1J5S1</accession>
<proteinExistence type="inferred from homology"/>
<keyword evidence="3" id="KW-0547">Nucleotide-binding</keyword>
<feature type="domain" description="Carbohydrate kinase FGGY C-terminal" evidence="9">
    <location>
        <begin position="237"/>
        <end position="428"/>
    </location>
</feature>
<sequence length="472" mass="52534">MLFTYESGALGMEEIHRFSNDPVPVNGTLYWDVLRLWHEIRTALTKAANLGGFDAVGIDTWGVDFGLLDRRGDLVGNPVNYRDRRTVPMPEEVFKTVPQGEIYARTGIQFMHFNTLYQLYYLASREPEKLQNTEMLLQIPDLFAYFLTGVKKGERTNASTTNMLNPVTREWDVELLEKLGIPARILPPLVDAGIVYGSLRPELCKELGLPEVPVIAVGTHDTASAVAAAPAEEADFVYISCGTWSLFGTESAVPVLTRESEAFNFTNEGGYAGTTRLLKNIMGLWLIQESRRQWKREGEEVSFNQLEQEALASKPFQCFVDVDAPEFEGPGDLPGNVKEYCRRTGQHVPETRGEVMRCIYESLAMKYKYTFENLQKITGKHYHTIHILGGGIKDGLLCRMTADACGVPVKAGPAEATVTGNALVQLIALGEIKDLSEARKVVRDSTPLKVYAPSSPEEWDAHYGAFLKAIGR</sequence>
<dbReference type="Pfam" id="PF02782">
    <property type="entry name" value="FGGY_C"/>
    <property type="match status" value="1"/>
</dbReference>
<dbReference type="GO" id="GO:0008993">
    <property type="term" value="F:rhamnulokinase activity"/>
    <property type="evidence" value="ECO:0007669"/>
    <property type="project" value="InterPro"/>
</dbReference>
<evidence type="ECO:0000313" key="10">
    <source>
        <dbReference type="EMBL" id="HIR61344.1"/>
    </source>
</evidence>
<name>A0A9D1J5S1_9FIRM</name>
<keyword evidence="2" id="KW-0808">Transferase</keyword>
<keyword evidence="6" id="KW-1015">Disulfide bond</keyword>
<keyword evidence="5" id="KW-0067">ATP-binding</keyword>
<organism evidence="10 11">
    <name type="scientific">Candidatus Faecivivens stercoravium</name>
    <dbReference type="NCBI Taxonomy" id="2840803"/>
    <lineage>
        <taxon>Bacteria</taxon>
        <taxon>Bacillati</taxon>
        <taxon>Bacillota</taxon>
        <taxon>Clostridia</taxon>
        <taxon>Eubacteriales</taxon>
        <taxon>Oscillospiraceae</taxon>
        <taxon>Oscillospiraceae incertae sedis</taxon>
        <taxon>Candidatus Faecivivens</taxon>
    </lineage>
</organism>